<evidence type="ECO:0000313" key="3">
    <source>
        <dbReference type="Proteomes" id="UP000634455"/>
    </source>
</evidence>
<dbReference type="Pfam" id="PF00899">
    <property type="entry name" value="ThiF"/>
    <property type="match status" value="1"/>
</dbReference>
<dbReference type="Proteomes" id="UP000634455">
    <property type="component" value="Unassembled WGS sequence"/>
</dbReference>
<dbReference type="InterPro" id="IPR035985">
    <property type="entry name" value="Ubiquitin-activating_enz"/>
</dbReference>
<evidence type="ECO:0000313" key="2">
    <source>
        <dbReference type="EMBL" id="GHA51544.1"/>
    </source>
</evidence>
<dbReference type="SUPFAM" id="SSF69572">
    <property type="entry name" value="Activating enzymes of the ubiquitin-like proteins"/>
    <property type="match status" value="1"/>
</dbReference>
<accession>A0ABQ3CZP7</accession>
<sequence length="316" mass="33249">MILPELGQTGQDILSNAHVLVVGAGGLGVPVLQYLVGAGVGKITLVDPDVVEQSNLHRQTLYGTQWIGQPKVIAAREILADLNPDCIVDGQQTTLDPANAPVLVAPVDLVLDCADSFAASYILSDICLDTQTPLITASALGMAGYVGGFCAGAPSLRAVFPDLPDRAANCATAGVLGPVVGTIGAMQAQMALAVLLKFNPSPLGQMVQHNAKTFRTSSFRFDHAPEPTGNNFRFVAASQFTPNDIIIELRDEAEAPTPAHPNAIRTSVADISKLAPPATDQRMVMCCRSGLRSWQASAKFQLKWDGQIVLAALGDN</sequence>
<dbReference type="PANTHER" id="PTHR10953">
    <property type="entry name" value="UBIQUITIN-ACTIVATING ENZYME E1"/>
    <property type="match status" value="1"/>
</dbReference>
<dbReference type="InterPro" id="IPR000594">
    <property type="entry name" value="ThiF_NAD_FAD-bd"/>
</dbReference>
<comment type="caution">
    <text evidence="2">The sequence shown here is derived from an EMBL/GenBank/DDBJ whole genome shotgun (WGS) entry which is preliminary data.</text>
</comment>
<reference evidence="3" key="1">
    <citation type="journal article" date="2019" name="Int. J. Syst. Evol. Microbiol.">
        <title>The Global Catalogue of Microorganisms (GCM) 10K type strain sequencing project: providing services to taxonomists for standard genome sequencing and annotation.</title>
        <authorList>
            <consortium name="The Broad Institute Genomics Platform"/>
            <consortium name="The Broad Institute Genome Sequencing Center for Infectious Disease"/>
            <person name="Wu L."/>
            <person name="Ma J."/>
        </authorList>
    </citation>
    <scope>NUCLEOTIDE SEQUENCE [LARGE SCALE GENOMIC DNA]</scope>
    <source>
        <strain evidence="3">KCTC 32465</strain>
    </source>
</reference>
<organism evidence="2 3">
    <name type="scientific">Paramylibacter ulvae</name>
    <dbReference type="NCBI Taxonomy" id="1651968"/>
    <lineage>
        <taxon>Bacteria</taxon>
        <taxon>Pseudomonadati</taxon>
        <taxon>Pseudomonadota</taxon>
        <taxon>Alphaproteobacteria</taxon>
        <taxon>Rhodobacterales</taxon>
        <taxon>Paracoccaceae</taxon>
        <taxon>Paramylibacter</taxon>
    </lineage>
</organism>
<dbReference type="CDD" id="cd00757">
    <property type="entry name" value="ThiF_MoeB_HesA_family"/>
    <property type="match status" value="1"/>
</dbReference>
<name>A0ABQ3CZP7_9RHOB</name>
<protein>
    <submittedName>
        <fullName evidence="2">Thiamine biosynthesis protein ThiF</fullName>
    </submittedName>
</protein>
<dbReference type="PANTHER" id="PTHR10953:SF102">
    <property type="entry name" value="ADENYLYLTRANSFERASE AND SULFURTRANSFERASE MOCS3"/>
    <property type="match status" value="1"/>
</dbReference>
<keyword evidence="3" id="KW-1185">Reference proteome</keyword>
<evidence type="ECO:0000259" key="1">
    <source>
        <dbReference type="Pfam" id="PF00899"/>
    </source>
</evidence>
<dbReference type="Gene3D" id="3.40.50.720">
    <property type="entry name" value="NAD(P)-binding Rossmann-like Domain"/>
    <property type="match status" value="1"/>
</dbReference>
<proteinExistence type="predicted"/>
<feature type="domain" description="THIF-type NAD/FAD binding fold" evidence="1">
    <location>
        <begin position="3"/>
        <end position="222"/>
    </location>
</feature>
<gene>
    <name evidence="2" type="ORF">GCM10008927_16180</name>
</gene>
<dbReference type="EMBL" id="BMZF01000003">
    <property type="protein sequence ID" value="GHA51544.1"/>
    <property type="molecule type" value="Genomic_DNA"/>
</dbReference>
<dbReference type="InterPro" id="IPR045886">
    <property type="entry name" value="ThiF/MoeB/HesA"/>
</dbReference>